<comment type="similarity">
    <text evidence="3">Belongs to the cation diffusion facilitator (CDF) transporter (TC 2.A.4) family. SLC30A subfamily.</text>
</comment>
<dbReference type="EnsemblMetazoa" id="XM_019998976.1">
    <property type="protein sequence ID" value="XP_019854535.1"/>
    <property type="gene ID" value="LOC100637193"/>
</dbReference>
<evidence type="ECO:0000256" key="5">
    <source>
        <dbReference type="ARBA" id="ARBA00022448"/>
    </source>
</evidence>
<dbReference type="PANTHER" id="PTHR45755">
    <property type="match status" value="1"/>
</dbReference>
<dbReference type="GO" id="GO:0006882">
    <property type="term" value="P:intracellular zinc ion homeostasis"/>
    <property type="evidence" value="ECO:0007669"/>
    <property type="project" value="InterPro"/>
</dbReference>
<feature type="transmembrane region" description="Helical" evidence="14">
    <location>
        <begin position="110"/>
        <end position="132"/>
    </location>
</feature>
<dbReference type="GO" id="GO:0005794">
    <property type="term" value="C:Golgi apparatus"/>
    <property type="evidence" value="ECO:0007669"/>
    <property type="project" value="UniProtKB-SubCell"/>
</dbReference>
<evidence type="ECO:0000256" key="9">
    <source>
        <dbReference type="ARBA" id="ARBA00023065"/>
    </source>
</evidence>
<dbReference type="InterPro" id="IPR045316">
    <property type="entry name" value="Msc2-like"/>
</dbReference>
<keyword evidence="7" id="KW-0862">Zinc</keyword>
<dbReference type="GO" id="GO:0005385">
    <property type="term" value="F:zinc ion transmembrane transporter activity"/>
    <property type="evidence" value="ECO:0007669"/>
    <property type="project" value="InterPro"/>
</dbReference>
<evidence type="ECO:0000313" key="17">
    <source>
        <dbReference type="Proteomes" id="UP000007879"/>
    </source>
</evidence>
<feature type="region of interest" description="Disordered" evidence="13">
    <location>
        <begin position="200"/>
        <end position="221"/>
    </location>
</feature>
<dbReference type="GO" id="GO:1904257">
    <property type="term" value="P:zinc ion import into Golgi lumen"/>
    <property type="evidence" value="ECO:0007669"/>
    <property type="project" value="TreeGrafter"/>
</dbReference>
<comment type="subcellular location">
    <subcellularLocation>
        <location evidence="2">Golgi apparatus</location>
        <location evidence="2">trans-Golgi network</location>
    </subcellularLocation>
    <subcellularLocation>
        <location evidence="1">Membrane</location>
        <topology evidence="1">Multi-pass membrane protein</topology>
    </subcellularLocation>
</comment>
<dbReference type="InterPro" id="IPR002524">
    <property type="entry name" value="Cation_efflux"/>
</dbReference>
<evidence type="ECO:0000256" key="10">
    <source>
        <dbReference type="ARBA" id="ARBA00023136"/>
    </source>
</evidence>
<evidence type="ECO:0000256" key="4">
    <source>
        <dbReference type="ARBA" id="ARBA00011182"/>
    </source>
</evidence>
<reference evidence="17" key="1">
    <citation type="journal article" date="2010" name="Nature">
        <title>The Amphimedon queenslandica genome and the evolution of animal complexity.</title>
        <authorList>
            <person name="Srivastava M."/>
            <person name="Simakov O."/>
            <person name="Chapman J."/>
            <person name="Fahey B."/>
            <person name="Gauthier M.E."/>
            <person name="Mitros T."/>
            <person name="Richards G.S."/>
            <person name="Conaco C."/>
            <person name="Dacre M."/>
            <person name="Hellsten U."/>
            <person name="Larroux C."/>
            <person name="Putnam N.H."/>
            <person name="Stanke M."/>
            <person name="Adamska M."/>
            <person name="Darling A."/>
            <person name="Degnan S.M."/>
            <person name="Oakley T.H."/>
            <person name="Plachetzki D.C."/>
            <person name="Zhai Y."/>
            <person name="Adamski M."/>
            <person name="Calcino A."/>
            <person name="Cummins S.F."/>
            <person name="Goodstein D.M."/>
            <person name="Harris C."/>
            <person name="Jackson D.J."/>
            <person name="Leys S.P."/>
            <person name="Shu S."/>
            <person name="Woodcroft B.J."/>
            <person name="Vervoort M."/>
            <person name="Kosik K.S."/>
            <person name="Manning G."/>
            <person name="Degnan B.M."/>
            <person name="Rokhsar D.S."/>
        </authorList>
    </citation>
    <scope>NUCLEOTIDE SEQUENCE [LARGE SCALE GENOMIC DNA]</scope>
</reference>
<keyword evidence="6 14" id="KW-0812">Transmembrane</keyword>
<keyword evidence="5" id="KW-0813">Transport</keyword>
<protein>
    <recommendedName>
        <fullName evidence="15">Cation efflux protein transmembrane domain-containing protein</fullName>
    </recommendedName>
</protein>
<dbReference type="KEGG" id="aqu:100637193"/>
<dbReference type="Proteomes" id="UP000007879">
    <property type="component" value="Unassembled WGS sequence"/>
</dbReference>
<reference evidence="16" key="2">
    <citation type="submission" date="2024-06" db="UniProtKB">
        <authorList>
            <consortium name="EnsemblMetazoa"/>
        </authorList>
    </citation>
    <scope>IDENTIFICATION</scope>
</reference>
<dbReference type="AlphaFoldDB" id="A0AAN0JBZ1"/>
<feature type="domain" description="Cation efflux protein transmembrane" evidence="15">
    <location>
        <begin position="48"/>
        <end position="186"/>
    </location>
</feature>
<feature type="transmembrane region" description="Helical" evidence="14">
    <location>
        <begin position="47"/>
        <end position="67"/>
    </location>
</feature>
<evidence type="ECO:0000313" key="16">
    <source>
        <dbReference type="EnsemblMetazoa" id="XP_019854535.1"/>
    </source>
</evidence>
<evidence type="ECO:0000256" key="13">
    <source>
        <dbReference type="SAM" id="MobiDB-lite"/>
    </source>
</evidence>
<evidence type="ECO:0000256" key="3">
    <source>
        <dbReference type="ARBA" id="ARBA00008873"/>
    </source>
</evidence>
<organism evidence="16 17">
    <name type="scientific">Amphimedon queenslandica</name>
    <name type="common">Sponge</name>
    <dbReference type="NCBI Taxonomy" id="400682"/>
    <lineage>
        <taxon>Eukaryota</taxon>
        <taxon>Metazoa</taxon>
        <taxon>Porifera</taxon>
        <taxon>Demospongiae</taxon>
        <taxon>Heteroscleromorpha</taxon>
        <taxon>Haplosclerida</taxon>
        <taxon>Niphatidae</taxon>
        <taxon>Amphimedon</taxon>
    </lineage>
</organism>
<evidence type="ECO:0000256" key="8">
    <source>
        <dbReference type="ARBA" id="ARBA00022989"/>
    </source>
</evidence>
<dbReference type="RefSeq" id="XP_019854535.1">
    <property type="nucleotide sequence ID" value="XM_019998976.1"/>
</dbReference>
<evidence type="ECO:0000256" key="2">
    <source>
        <dbReference type="ARBA" id="ARBA00004601"/>
    </source>
</evidence>
<keyword evidence="17" id="KW-1185">Reference proteome</keyword>
<sequence length="221" mass="24690">MSLPRHVQDVNLNLDFQSPDEIKPSLKKSFLLTKWIRNIILDSSSRNLLAFLLINLSFAFVELLYGMWTNSLGLISDSFHMLFDCTALLAGLVATVVSKWPPNDHYSYGYVRAEVIAGFINALFLLFIAFFIFAEAIERAFEPPEVKHDRLLVVSVGGFIVNLIGIFAFHHGGHSHSHSHSSCSHSHDHSHGSVLDTHADHVHKSHHHDASKGSNSQIMQG</sequence>
<evidence type="ECO:0000256" key="12">
    <source>
        <dbReference type="ARBA" id="ARBA00046010"/>
    </source>
</evidence>
<dbReference type="PANTHER" id="PTHR45755:SF4">
    <property type="entry name" value="ZINC TRANSPORTER 7"/>
    <property type="match status" value="1"/>
</dbReference>
<name>A0AAN0JBZ1_AMPQE</name>
<keyword evidence="8 14" id="KW-1133">Transmembrane helix</keyword>
<keyword evidence="10 14" id="KW-0472">Membrane</keyword>
<dbReference type="SUPFAM" id="SSF161111">
    <property type="entry name" value="Cation efflux protein transmembrane domain-like"/>
    <property type="match status" value="1"/>
</dbReference>
<feature type="transmembrane region" description="Helical" evidence="14">
    <location>
        <begin position="152"/>
        <end position="169"/>
    </location>
</feature>
<dbReference type="GO" id="GO:0031410">
    <property type="term" value="C:cytoplasmic vesicle"/>
    <property type="evidence" value="ECO:0007669"/>
    <property type="project" value="TreeGrafter"/>
</dbReference>
<evidence type="ECO:0000259" key="15">
    <source>
        <dbReference type="Pfam" id="PF01545"/>
    </source>
</evidence>
<dbReference type="Pfam" id="PF01545">
    <property type="entry name" value="Cation_efflux"/>
    <property type="match status" value="1"/>
</dbReference>
<evidence type="ECO:0000256" key="1">
    <source>
        <dbReference type="ARBA" id="ARBA00004141"/>
    </source>
</evidence>
<dbReference type="GO" id="GO:0016020">
    <property type="term" value="C:membrane"/>
    <property type="evidence" value="ECO:0007669"/>
    <property type="project" value="UniProtKB-SubCell"/>
</dbReference>
<dbReference type="InterPro" id="IPR058533">
    <property type="entry name" value="Cation_efflux_TM"/>
</dbReference>
<evidence type="ECO:0000256" key="14">
    <source>
        <dbReference type="SAM" id="Phobius"/>
    </source>
</evidence>
<proteinExistence type="inferred from homology"/>
<evidence type="ECO:0000256" key="6">
    <source>
        <dbReference type="ARBA" id="ARBA00022692"/>
    </source>
</evidence>
<evidence type="ECO:0000256" key="7">
    <source>
        <dbReference type="ARBA" id="ARBA00022906"/>
    </source>
</evidence>
<dbReference type="GeneID" id="100637193"/>
<accession>A0AAN0JBZ1</accession>
<comment type="function">
    <text evidence="12">Zinc ion transporter mediating zinc entry from the cytosol into the lumen of organelles along the secretory pathway. By contributing to zinc ion homeostasis within the early secretory pathway, regulates the activation and folding of enzymes like alkaline phosphatases.</text>
</comment>
<dbReference type="NCBIfam" id="TIGR01297">
    <property type="entry name" value="CDF"/>
    <property type="match status" value="1"/>
</dbReference>
<dbReference type="InterPro" id="IPR027469">
    <property type="entry name" value="Cation_efflux_TMD_sf"/>
</dbReference>
<comment type="catalytic activity">
    <reaction evidence="11">
        <text>Zn(2+)(in) = Zn(2+)(out)</text>
        <dbReference type="Rhea" id="RHEA:29351"/>
        <dbReference type="ChEBI" id="CHEBI:29105"/>
    </reaction>
</comment>
<keyword evidence="7" id="KW-0864">Zinc transport</keyword>
<evidence type="ECO:0000256" key="11">
    <source>
        <dbReference type="ARBA" id="ARBA00034634"/>
    </source>
</evidence>
<comment type="subunit">
    <text evidence="4">Homooligomer.</text>
</comment>
<dbReference type="Gene3D" id="1.20.1510.10">
    <property type="entry name" value="Cation efflux protein transmembrane domain"/>
    <property type="match status" value="1"/>
</dbReference>
<keyword evidence="9" id="KW-0406">Ion transport</keyword>